<feature type="active site" description="Acyl-ester intermediate" evidence="8">
    <location>
        <position position="178"/>
    </location>
</feature>
<dbReference type="HAMAP" id="MF_00120">
    <property type="entry name" value="GatA"/>
    <property type="match status" value="1"/>
</dbReference>
<evidence type="ECO:0000256" key="3">
    <source>
        <dbReference type="ARBA" id="ARBA00022741"/>
    </source>
</evidence>
<name>A0ABX2RB44_9THEO</name>
<evidence type="ECO:0000313" key="10">
    <source>
        <dbReference type="EMBL" id="NYE57008.1"/>
    </source>
</evidence>
<evidence type="ECO:0000313" key="11">
    <source>
        <dbReference type="Proteomes" id="UP000604066"/>
    </source>
</evidence>
<evidence type="ECO:0000256" key="5">
    <source>
        <dbReference type="ARBA" id="ARBA00022917"/>
    </source>
</evidence>
<keyword evidence="4 8" id="KW-0067">ATP-binding</keyword>
<comment type="subunit">
    <text evidence="8">Heterotrimer of A, B and C subunits.</text>
</comment>
<comment type="function">
    <text evidence="6 8">Allows the formation of correctly charged Gln-tRNA(Gln) through the transamidation of misacylated Glu-tRNA(Gln) in organisms which lack glutaminyl-tRNA synthetase. The reaction takes place in the presence of glutamine and ATP through an activated gamma-phospho-Glu-tRNA(Gln).</text>
</comment>
<dbReference type="PANTHER" id="PTHR11895">
    <property type="entry name" value="TRANSAMIDASE"/>
    <property type="match status" value="1"/>
</dbReference>
<dbReference type="Gene3D" id="3.90.1300.10">
    <property type="entry name" value="Amidase signature (AS) domain"/>
    <property type="match status" value="1"/>
</dbReference>
<dbReference type="NCBIfam" id="TIGR00132">
    <property type="entry name" value="gatA"/>
    <property type="match status" value="1"/>
</dbReference>
<comment type="caution">
    <text evidence="10">The sequence shown here is derived from an EMBL/GenBank/DDBJ whole genome shotgun (WGS) entry which is preliminary data.</text>
</comment>
<dbReference type="InterPro" id="IPR004412">
    <property type="entry name" value="GatA"/>
</dbReference>
<comment type="catalytic activity">
    <reaction evidence="7 8">
        <text>L-glutamyl-tRNA(Gln) + L-glutamine + ATP + H2O = L-glutaminyl-tRNA(Gln) + L-glutamate + ADP + phosphate + H(+)</text>
        <dbReference type="Rhea" id="RHEA:17521"/>
        <dbReference type="Rhea" id="RHEA-COMP:9681"/>
        <dbReference type="Rhea" id="RHEA-COMP:9684"/>
        <dbReference type="ChEBI" id="CHEBI:15377"/>
        <dbReference type="ChEBI" id="CHEBI:15378"/>
        <dbReference type="ChEBI" id="CHEBI:29985"/>
        <dbReference type="ChEBI" id="CHEBI:30616"/>
        <dbReference type="ChEBI" id="CHEBI:43474"/>
        <dbReference type="ChEBI" id="CHEBI:58359"/>
        <dbReference type="ChEBI" id="CHEBI:78520"/>
        <dbReference type="ChEBI" id="CHEBI:78521"/>
        <dbReference type="ChEBI" id="CHEBI:456216"/>
        <dbReference type="EC" id="6.3.5.7"/>
    </reaction>
</comment>
<reference evidence="10 11" key="1">
    <citation type="submission" date="2020-07" db="EMBL/GenBank/DDBJ databases">
        <title>Genomic Encyclopedia of Type Strains, Phase III (KMG-III): the genomes of soil and plant-associated and newly described type strains.</title>
        <authorList>
            <person name="Whitman W."/>
        </authorList>
    </citation>
    <scope>NUCLEOTIDE SEQUENCE [LARGE SCALE GENOMIC DNA]</scope>
    <source>
        <strain evidence="10 11">DSM 11255</strain>
    </source>
</reference>
<accession>A0ABX2RB44</accession>
<dbReference type="InterPro" id="IPR020556">
    <property type="entry name" value="Amidase_CS"/>
</dbReference>
<dbReference type="PANTHER" id="PTHR11895:SF151">
    <property type="entry name" value="GLUTAMYL-TRNA(GLN) AMIDOTRANSFERASE SUBUNIT A"/>
    <property type="match status" value="1"/>
</dbReference>
<evidence type="ECO:0000256" key="1">
    <source>
        <dbReference type="ARBA" id="ARBA00008069"/>
    </source>
</evidence>
<keyword evidence="3 8" id="KW-0547">Nucleotide-binding</keyword>
<gene>
    <name evidence="8" type="primary">gatA</name>
    <name evidence="10" type="ORF">HDG70_000714</name>
</gene>
<keyword evidence="5 8" id="KW-0648">Protein biosynthesis</keyword>
<evidence type="ECO:0000256" key="7">
    <source>
        <dbReference type="ARBA" id="ARBA00047407"/>
    </source>
</evidence>
<evidence type="ECO:0000256" key="8">
    <source>
        <dbReference type="HAMAP-Rule" id="MF_00120"/>
    </source>
</evidence>
<dbReference type="InterPro" id="IPR036928">
    <property type="entry name" value="AS_sf"/>
</dbReference>
<dbReference type="InterPro" id="IPR023631">
    <property type="entry name" value="Amidase_dom"/>
</dbReference>
<evidence type="ECO:0000256" key="4">
    <source>
        <dbReference type="ARBA" id="ARBA00022840"/>
    </source>
</evidence>
<dbReference type="PROSITE" id="PS00571">
    <property type="entry name" value="AMIDASES"/>
    <property type="match status" value="1"/>
</dbReference>
<dbReference type="EMBL" id="JACCBS010000001">
    <property type="protein sequence ID" value="NYE57008.1"/>
    <property type="molecule type" value="Genomic_DNA"/>
</dbReference>
<proteinExistence type="inferred from homology"/>
<evidence type="ECO:0000256" key="2">
    <source>
        <dbReference type="ARBA" id="ARBA00022598"/>
    </source>
</evidence>
<dbReference type="Proteomes" id="UP000604066">
    <property type="component" value="Unassembled WGS sequence"/>
</dbReference>
<keyword evidence="2 8" id="KW-0436">Ligase</keyword>
<dbReference type="SUPFAM" id="SSF75304">
    <property type="entry name" value="Amidase signature (AS) enzymes"/>
    <property type="match status" value="1"/>
</dbReference>
<evidence type="ECO:0000256" key="6">
    <source>
        <dbReference type="ARBA" id="ARBA00025295"/>
    </source>
</evidence>
<comment type="similarity">
    <text evidence="1 8">Belongs to the amidase family. GatA subfamily.</text>
</comment>
<dbReference type="GO" id="GO:0050566">
    <property type="term" value="F:asparaginyl-tRNA synthase (glutamine-hydrolyzing) activity"/>
    <property type="evidence" value="ECO:0007669"/>
    <property type="project" value="UniProtKB-EC"/>
</dbReference>
<dbReference type="RefSeq" id="WP_028052755.1">
    <property type="nucleotide sequence ID" value="NZ_ATYG01000029.1"/>
</dbReference>
<feature type="active site" description="Charge relay system" evidence="8">
    <location>
        <position position="154"/>
    </location>
</feature>
<evidence type="ECO:0000259" key="9">
    <source>
        <dbReference type="Pfam" id="PF01425"/>
    </source>
</evidence>
<feature type="domain" description="Amidase" evidence="9">
    <location>
        <begin position="24"/>
        <end position="466"/>
    </location>
</feature>
<dbReference type="InterPro" id="IPR000120">
    <property type="entry name" value="Amidase"/>
</dbReference>
<dbReference type="GO" id="GO:0050567">
    <property type="term" value="F:glutaminyl-tRNA synthase (glutamine-hydrolyzing) activity"/>
    <property type="evidence" value="ECO:0007669"/>
    <property type="project" value="UniProtKB-EC"/>
</dbReference>
<sequence>MELYYLSAKEITEKIKAKEISAVEVAKATFDRIEAVEPKIQAYVTVTRELGLKMAREVDEKIARGEDPGPLAGVPVAIKDNMSTAGIRTTCSSKILENYIPPYDATVVEKLKEAGAVFTGKTNLDEFAMGSSTENSRFFPTKNPWDLERVPGGSSGGSAASVAAGEAVVALGSDTGGSIRQPAAFCGIVGLKPTYGAVSRYGLVAFASSLDQIGPFARTVEDAALLLNVIAGHDPKDSTSADIEYPDYLSFLNQEIKGLKIGLPKEYFIDGIDAGVKKAIDEAIKGLESLGAVFEEVSLPHTKYSLPVYYLIAPAEASSNLARYDGVRYGYRDFEAEDVVEMFSRTRAEGFGAEVKRRIMLGTYALSAGYYDAYYLKALKVRTLIKEDFDRAFTKVDLLLTPTTPTPAFKFGEKTSDPVSMYLSDIFTMAVNLAGLPGISVPAGFDGHLPVSFQLIGKPFDEGTLLKVAHAFEQNTEFHKARPKL</sequence>
<protein>
    <recommendedName>
        <fullName evidence="8">Glutamyl-tRNA(Gln) amidotransferase subunit A</fullName>
        <shortName evidence="8">Glu-ADT subunit A</shortName>
        <ecNumber evidence="8">6.3.5.7</ecNumber>
    </recommendedName>
</protein>
<dbReference type="Pfam" id="PF01425">
    <property type="entry name" value="Amidase"/>
    <property type="match status" value="1"/>
</dbReference>
<feature type="active site" description="Charge relay system" evidence="8">
    <location>
        <position position="79"/>
    </location>
</feature>
<dbReference type="EC" id="6.3.5.7" evidence="8"/>
<organism evidence="10 11">
    <name type="scientific">Carboxydothermus ferrireducens DSM 11255</name>
    <dbReference type="NCBI Taxonomy" id="1119529"/>
    <lineage>
        <taxon>Bacteria</taxon>
        <taxon>Bacillati</taxon>
        <taxon>Bacillota</taxon>
        <taxon>Clostridia</taxon>
        <taxon>Thermoanaerobacterales</taxon>
        <taxon>Thermoanaerobacteraceae</taxon>
        <taxon>Carboxydothermus</taxon>
    </lineage>
</organism>
<keyword evidence="11" id="KW-1185">Reference proteome</keyword>